<name>A0A951P963_9CYAN</name>
<dbReference type="Pfam" id="PF02625">
    <property type="entry name" value="XdhC_CoxI"/>
    <property type="match status" value="1"/>
</dbReference>
<evidence type="ECO:0000313" key="4">
    <source>
        <dbReference type="EMBL" id="MBW4465247.1"/>
    </source>
</evidence>
<reference evidence="4" key="2">
    <citation type="journal article" date="2022" name="Microbiol. Resour. Announc.">
        <title>Metagenome Sequencing to Explore Phylogenomics of Terrestrial Cyanobacteria.</title>
        <authorList>
            <person name="Ward R.D."/>
            <person name="Stajich J.E."/>
            <person name="Johansen J.R."/>
            <person name="Huntemann M."/>
            <person name="Clum A."/>
            <person name="Foster B."/>
            <person name="Foster B."/>
            <person name="Roux S."/>
            <person name="Palaniappan K."/>
            <person name="Varghese N."/>
            <person name="Mukherjee S."/>
            <person name="Reddy T.B.K."/>
            <person name="Daum C."/>
            <person name="Copeland A."/>
            <person name="Chen I.A."/>
            <person name="Ivanova N.N."/>
            <person name="Kyrpides N.C."/>
            <person name="Shapiro N."/>
            <person name="Eloe-Fadrosh E.A."/>
            <person name="Pietrasiak N."/>
        </authorList>
    </citation>
    <scope>NUCLEOTIDE SEQUENCE</scope>
    <source>
        <strain evidence="4">GSE-TBD4-15B</strain>
    </source>
</reference>
<evidence type="ECO:0000313" key="5">
    <source>
        <dbReference type="Proteomes" id="UP000707356"/>
    </source>
</evidence>
<reference evidence="4" key="1">
    <citation type="submission" date="2021-05" db="EMBL/GenBank/DDBJ databases">
        <authorList>
            <person name="Pietrasiak N."/>
            <person name="Ward R."/>
            <person name="Stajich J.E."/>
            <person name="Kurbessoian T."/>
        </authorList>
    </citation>
    <scope>NUCLEOTIDE SEQUENCE</scope>
    <source>
        <strain evidence="4">GSE-TBD4-15B</strain>
    </source>
</reference>
<evidence type="ECO:0000259" key="3">
    <source>
        <dbReference type="Pfam" id="PF13478"/>
    </source>
</evidence>
<dbReference type="InterPro" id="IPR027051">
    <property type="entry name" value="XdhC_Rossmann_dom"/>
</dbReference>
<dbReference type="InterPro" id="IPR052698">
    <property type="entry name" value="MoCofactor_Util/Proc"/>
</dbReference>
<comment type="caution">
    <text evidence="4">The sequence shown here is derived from an EMBL/GenBank/DDBJ whole genome shotgun (WGS) entry which is preliminary data.</text>
</comment>
<feature type="compositionally biased region" description="Basic and acidic residues" evidence="1">
    <location>
        <begin position="81"/>
        <end position="98"/>
    </location>
</feature>
<dbReference type="EMBL" id="JAHHHV010000035">
    <property type="protein sequence ID" value="MBW4465247.1"/>
    <property type="molecule type" value="Genomic_DNA"/>
</dbReference>
<proteinExistence type="predicted"/>
<feature type="domain" description="XdhC- CoxI" evidence="2">
    <location>
        <begin position="10"/>
        <end position="75"/>
    </location>
</feature>
<organism evidence="4 5">
    <name type="scientific">Pegethrix bostrychoides GSE-TBD4-15B</name>
    <dbReference type="NCBI Taxonomy" id="2839662"/>
    <lineage>
        <taxon>Bacteria</taxon>
        <taxon>Bacillati</taxon>
        <taxon>Cyanobacteriota</taxon>
        <taxon>Cyanophyceae</taxon>
        <taxon>Oculatellales</taxon>
        <taxon>Oculatellaceae</taxon>
        <taxon>Pegethrix</taxon>
    </lineage>
</organism>
<dbReference type="AlphaFoldDB" id="A0A951P963"/>
<dbReference type="Pfam" id="PF13478">
    <property type="entry name" value="XdhC_C"/>
    <property type="match status" value="1"/>
</dbReference>
<feature type="domain" description="XdhC Rossmann" evidence="3">
    <location>
        <begin position="177"/>
        <end position="319"/>
    </location>
</feature>
<dbReference type="PANTHER" id="PTHR30388">
    <property type="entry name" value="ALDEHYDE OXIDOREDUCTASE MOLYBDENUM COFACTOR ASSEMBLY PROTEIN"/>
    <property type="match status" value="1"/>
</dbReference>
<gene>
    <name evidence="4" type="ORF">KME07_07375</name>
</gene>
<dbReference type="PANTHER" id="PTHR30388:SF6">
    <property type="entry name" value="XANTHINE DEHYDROGENASE SUBUNIT A-RELATED"/>
    <property type="match status" value="1"/>
</dbReference>
<sequence length="337" mass="36343">MFYEALAAALSQGGAAVVATVTHTKGSVPREVGAKMLILPDGRCIDTIGGGAGEAKVIRQALELLQTGQKQVVEIDLTGAPDRETSREANREASREPRKTEGICGGWMQVWLEHWQGEAAIALVNQILVRLRLGQSITLVTPYGMGLPYLSDDQPANACAETCAETFVETLQPAPMLLIVGAGHVGEQLAKVAQLSGFQITVQDDRPDWANPERYPQAVIYPQLDQALAQLSGHPQLYVALVTRGYRYDLAALTALLERDLPCSYIGMIGSLRRVRQVYEQVEQTGIPAAKLAALYAPIGLDIGALTPAEIAVSITAELILVRRGGTGRPLRQNQTR</sequence>
<feature type="region of interest" description="Disordered" evidence="1">
    <location>
        <begin position="79"/>
        <end position="98"/>
    </location>
</feature>
<protein>
    <submittedName>
        <fullName evidence="4">XdhC family protein</fullName>
    </submittedName>
</protein>
<evidence type="ECO:0000256" key="1">
    <source>
        <dbReference type="SAM" id="MobiDB-lite"/>
    </source>
</evidence>
<dbReference type="Proteomes" id="UP000707356">
    <property type="component" value="Unassembled WGS sequence"/>
</dbReference>
<accession>A0A951P963</accession>
<dbReference type="Gene3D" id="3.40.50.720">
    <property type="entry name" value="NAD(P)-binding Rossmann-like Domain"/>
    <property type="match status" value="1"/>
</dbReference>
<dbReference type="InterPro" id="IPR003777">
    <property type="entry name" value="XdhC_CoxI"/>
</dbReference>
<evidence type="ECO:0000259" key="2">
    <source>
        <dbReference type="Pfam" id="PF02625"/>
    </source>
</evidence>